<dbReference type="InterPro" id="IPR052022">
    <property type="entry name" value="26kDa_periplasmic_antigen"/>
</dbReference>
<dbReference type="InterPro" id="IPR016907">
    <property type="entry name" value="UCP029033"/>
</dbReference>
<dbReference type="PIRSF" id="PIRSF029033">
    <property type="entry name" value="UCP029033"/>
    <property type="match status" value="1"/>
</dbReference>
<organism evidence="2">
    <name type="scientific">marine metagenome</name>
    <dbReference type="NCBI Taxonomy" id="408172"/>
    <lineage>
        <taxon>unclassified sequences</taxon>
        <taxon>metagenomes</taxon>
        <taxon>ecological metagenomes</taxon>
    </lineage>
</organism>
<dbReference type="AlphaFoldDB" id="A0A382X3R8"/>
<gene>
    <name evidence="2" type="ORF">METZ01_LOCUS417745</name>
</gene>
<protein>
    <recommendedName>
        <fullName evidence="3">SIMPL domain-containing protein</fullName>
    </recommendedName>
</protein>
<reference evidence="2" key="1">
    <citation type="submission" date="2018-05" db="EMBL/GenBank/DDBJ databases">
        <authorList>
            <person name="Lanie J.A."/>
            <person name="Ng W.-L."/>
            <person name="Kazmierczak K.M."/>
            <person name="Andrzejewski T.M."/>
            <person name="Davidsen T.M."/>
            <person name="Wayne K.J."/>
            <person name="Tettelin H."/>
            <person name="Glass J.I."/>
            <person name="Rusch D."/>
            <person name="Podicherti R."/>
            <person name="Tsui H.-C.T."/>
            <person name="Winkler M.E."/>
        </authorList>
    </citation>
    <scope>NUCLEOTIDE SEQUENCE</scope>
</reference>
<dbReference type="EMBL" id="UINC01164182">
    <property type="protein sequence ID" value="SVD64891.1"/>
    <property type="molecule type" value="Genomic_DNA"/>
</dbReference>
<evidence type="ECO:0000256" key="1">
    <source>
        <dbReference type="SAM" id="Phobius"/>
    </source>
</evidence>
<dbReference type="PANTHER" id="PTHR34387:SF2">
    <property type="entry name" value="SLR1258 PROTEIN"/>
    <property type="match status" value="1"/>
</dbReference>
<name>A0A382X3R8_9ZZZZ</name>
<keyword evidence="1" id="KW-0472">Membrane</keyword>
<dbReference type="Gene3D" id="3.30.70.2970">
    <property type="entry name" value="Protein of unknown function (DUF541), domain 2"/>
    <property type="match status" value="1"/>
</dbReference>
<accession>A0A382X3R8</accession>
<dbReference type="InterPro" id="IPR007497">
    <property type="entry name" value="SIMPL/DUF541"/>
</dbReference>
<evidence type="ECO:0008006" key="3">
    <source>
        <dbReference type="Google" id="ProtNLM"/>
    </source>
</evidence>
<sequence>MSNPKENRVISILLPIAIVISSLLFSNAFMHRYRYNEIVKVKGSAKTDFECDLIVWQASISAKDTVMQDAYDKIQIQRDIVSSYLEEAGLTKEEFIFTAIGMNKETSRHRDKDSGAFVTSFLGYTLKQDVEITSDKVDKIEEISRDITSLLDKEVTIQSSSPRYFNTKLSDLKLDLVAKATENAKKRAETIAENTESQLGKLVSSKLGIFQILAQNTVKGYSWGGAYNTTSRYKTARVTVDLKYKIK</sequence>
<dbReference type="Pfam" id="PF04402">
    <property type="entry name" value="SIMPL"/>
    <property type="match status" value="1"/>
</dbReference>
<feature type="transmembrane region" description="Helical" evidence="1">
    <location>
        <begin position="12"/>
        <end position="30"/>
    </location>
</feature>
<proteinExistence type="predicted"/>
<keyword evidence="1" id="KW-0812">Transmembrane</keyword>
<evidence type="ECO:0000313" key="2">
    <source>
        <dbReference type="EMBL" id="SVD64891.1"/>
    </source>
</evidence>
<dbReference type="GO" id="GO:0006974">
    <property type="term" value="P:DNA damage response"/>
    <property type="evidence" value="ECO:0007669"/>
    <property type="project" value="TreeGrafter"/>
</dbReference>
<dbReference type="PANTHER" id="PTHR34387">
    <property type="entry name" value="SLR1258 PROTEIN"/>
    <property type="match status" value="1"/>
</dbReference>
<keyword evidence="1" id="KW-1133">Transmembrane helix</keyword>